<dbReference type="Proteomes" id="UP000289859">
    <property type="component" value="Unassembled WGS sequence"/>
</dbReference>
<evidence type="ECO:0000313" key="1">
    <source>
        <dbReference type="EMBL" id="RXG21341.1"/>
    </source>
</evidence>
<sequence length="314" mass="36999">MKVLIISSYIFGYIDLIKPVLLQNNIDAEILYLGQAPLNFKYQSKAHHLSAFIMKGFGRNAKMDFRHNAIINKFKDDTFDQILIIHPQYLPKKTHRFLKSITNRYKTFLFDSLAKMPRQKPVLKYFDEVFSYEKKDCKEQGYTFLTNFIPRCVDKSKNYTKDTEVFNISSLDNRFSDIKNIAKNLTQNNIEYEFLIFSKKERKSSLVTFINQKLSISEVHKRFLKSKALLDIQRSDQNGLSFRALESLGYNKKLITTNPDIVTYDFYNPSNILVVDPQNPVILKEFINSSYDPVPEEIIKKYEINSWIKEIFKR</sequence>
<keyword evidence="2" id="KW-1185">Reference proteome</keyword>
<protein>
    <submittedName>
        <fullName evidence="1">Uncharacterized protein</fullName>
    </submittedName>
</protein>
<reference evidence="1 2" key="1">
    <citation type="submission" date="2018-07" db="EMBL/GenBank/DDBJ databases">
        <title>Leeuwenhoekiella genomics.</title>
        <authorList>
            <person name="Tahon G."/>
            <person name="Willems A."/>
        </authorList>
    </citation>
    <scope>NUCLEOTIDE SEQUENCE [LARGE SCALE GENOMIC DNA]</scope>
    <source>
        <strain evidence="1 2">LMG 29608</strain>
    </source>
</reference>
<organism evidence="1 2">
    <name type="scientific">Leeuwenhoekiella polynyae</name>
    <dbReference type="NCBI Taxonomy" id="1550906"/>
    <lineage>
        <taxon>Bacteria</taxon>
        <taxon>Pseudomonadati</taxon>
        <taxon>Bacteroidota</taxon>
        <taxon>Flavobacteriia</taxon>
        <taxon>Flavobacteriales</taxon>
        <taxon>Flavobacteriaceae</taxon>
        <taxon>Leeuwenhoekiella</taxon>
    </lineage>
</organism>
<name>A0A4Q0P4M4_9FLAO</name>
<dbReference type="RefSeq" id="WP_128765632.1">
    <property type="nucleotide sequence ID" value="NZ_JBHUOO010000025.1"/>
</dbReference>
<gene>
    <name evidence="1" type="ORF">DSM02_2196</name>
</gene>
<comment type="caution">
    <text evidence="1">The sequence shown here is derived from an EMBL/GenBank/DDBJ whole genome shotgun (WGS) entry which is preliminary data.</text>
</comment>
<accession>A0A4Q0P4M4</accession>
<dbReference type="EMBL" id="QOVK01000008">
    <property type="protein sequence ID" value="RXG21341.1"/>
    <property type="molecule type" value="Genomic_DNA"/>
</dbReference>
<dbReference type="OrthoDB" id="3251881at2"/>
<proteinExistence type="predicted"/>
<evidence type="ECO:0000313" key="2">
    <source>
        <dbReference type="Proteomes" id="UP000289859"/>
    </source>
</evidence>
<dbReference type="AlphaFoldDB" id="A0A4Q0P4M4"/>